<reference evidence="2 3" key="1">
    <citation type="journal article" date="2019" name="Genome Biol. Evol.">
        <title>Genomic Plasticity Mediated by Transposable Elements in the Plant Pathogenic Fungus Colletotrichum higginsianum.</title>
        <authorList>
            <person name="Tsushima A."/>
            <person name="Gan P."/>
            <person name="Kumakura N."/>
            <person name="Narusaka M."/>
            <person name="Takano Y."/>
            <person name="Narusaka Y."/>
            <person name="Shirasu K."/>
        </authorList>
    </citation>
    <scope>NUCLEOTIDE SEQUENCE [LARGE SCALE GENOMIC DNA]</scope>
    <source>
        <strain evidence="2 3">MAFF305635-RFP</strain>
    </source>
</reference>
<evidence type="ECO:0000313" key="2">
    <source>
        <dbReference type="EMBL" id="TIC98947.1"/>
    </source>
</evidence>
<name>A0A4T0W2J5_9PEZI</name>
<feature type="region of interest" description="Disordered" evidence="1">
    <location>
        <begin position="158"/>
        <end position="192"/>
    </location>
</feature>
<feature type="region of interest" description="Disordered" evidence="1">
    <location>
        <begin position="338"/>
        <end position="379"/>
    </location>
</feature>
<dbReference type="Proteomes" id="UP000305883">
    <property type="component" value="Unassembled WGS sequence"/>
</dbReference>
<accession>A0A4T0W2J5</accession>
<evidence type="ECO:0000256" key="1">
    <source>
        <dbReference type="SAM" id="MobiDB-lite"/>
    </source>
</evidence>
<feature type="compositionally biased region" description="Acidic residues" evidence="1">
    <location>
        <begin position="650"/>
        <end position="662"/>
    </location>
</feature>
<proteinExistence type="predicted"/>
<dbReference type="AlphaFoldDB" id="A0A4T0W2J5"/>
<dbReference type="OrthoDB" id="3549294at2759"/>
<feature type="compositionally biased region" description="Basic and acidic residues" evidence="1">
    <location>
        <begin position="174"/>
        <end position="183"/>
    </location>
</feature>
<protein>
    <submittedName>
        <fullName evidence="2">Uncharacterized protein</fullName>
    </submittedName>
</protein>
<dbReference type="EMBL" id="MWPZ01000004">
    <property type="protein sequence ID" value="TIC98947.1"/>
    <property type="molecule type" value="Genomic_DNA"/>
</dbReference>
<comment type="caution">
    <text evidence="2">The sequence shown here is derived from an EMBL/GenBank/DDBJ whole genome shotgun (WGS) entry which is preliminary data.</text>
</comment>
<sequence>MEDAVRPSQDAYRGAYERGYRTWAALCQQEEAAVNDSLFRTSSIYSAFPNHPHFPTRLLLDKSLSNVVVASGRSTWNTTTSPADPRCELPPFQEQMTMQVAWNFPTEVVLRQDQGLLDKKLPALFAREDSHHFPVLFLAWAYILSARWAELIPGAQEPTYNQDTRAPSPASAGHPDEGGERPGPKPGRQKPEPVMVEVGDVDQDAARWWAAVLSTETGTTGTLNGWRASIRNDKGSLLCSPWSIAVSCNTPFVVVSAEQQPTPSCETARTTNTRTTKTTMTTTTTTTTPSLHTPASYRTAIRYLSEYCRLHAISRQSEAALAAALLIPIAKLDGVRIELPSPKPRRDGAPAAAAAAPSSQDGQAYLPLDGEDGKEDHPQPLDRLLTLSCHPRGAKALLSSIFFQPDIDCNLCGAWLQGSFAFLDSDAAQEPQLRLRTFVRRDPNLAFLWLGAFITGAEARCVQDARAGWWKTDLSSAAWTGTYVSFIQGTVTKPPPPAAADISRADECRLTYLAHGPTHAVPPLFPFAPFGRTALLDADLDVRQHTQCPALHRLVYAGFVWDCQGGGRNVKQGAGGDGDADDAALIRVKTSELSRVAEVDDTIAVDYSGLYREDGDEISEMVTRNTFCWLRGDDGYPVAERALRQHEWINDVDSDDDDDDDGPGQGREDSRSLFGDTRLSRWLLGVATGRCNSL</sequence>
<gene>
    <name evidence="2" type="ORF">CH35J_006160</name>
</gene>
<evidence type="ECO:0000313" key="3">
    <source>
        <dbReference type="Proteomes" id="UP000305883"/>
    </source>
</evidence>
<feature type="compositionally biased region" description="Low complexity" evidence="1">
    <location>
        <begin position="349"/>
        <end position="364"/>
    </location>
</feature>
<organism evidence="2 3">
    <name type="scientific">Colletotrichum higginsianum</name>
    <dbReference type="NCBI Taxonomy" id="80884"/>
    <lineage>
        <taxon>Eukaryota</taxon>
        <taxon>Fungi</taxon>
        <taxon>Dikarya</taxon>
        <taxon>Ascomycota</taxon>
        <taxon>Pezizomycotina</taxon>
        <taxon>Sordariomycetes</taxon>
        <taxon>Hypocreomycetidae</taxon>
        <taxon>Glomerellales</taxon>
        <taxon>Glomerellaceae</taxon>
        <taxon>Colletotrichum</taxon>
        <taxon>Colletotrichum destructivum species complex</taxon>
    </lineage>
</organism>
<feature type="region of interest" description="Disordered" evidence="1">
    <location>
        <begin position="649"/>
        <end position="672"/>
    </location>
</feature>